<keyword evidence="2" id="KW-1185">Reference proteome</keyword>
<dbReference type="AlphaFoldDB" id="M7BUC0"/>
<organism evidence="1 2">
    <name type="scientific">Chelonia mydas</name>
    <name type="common">Green sea-turtle</name>
    <name type="synonym">Chelonia agassizi</name>
    <dbReference type="NCBI Taxonomy" id="8469"/>
    <lineage>
        <taxon>Eukaryota</taxon>
        <taxon>Metazoa</taxon>
        <taxon>Chordata</taxon>
        <taxon>Craniata</taxon>
        <taxon>Vertebrata</taxon>
        <taxon>Euteleostomi</taxon>
        <taxon>Archelosauria</taxon>
        <taxon>Testudinata</taxon>
        <taxon>Testudines</taxon>
        <taxon>Cryptodira</taxon>
        <taxon>Durocryptodira</taxon>
        <taxon>Americhelydia</taxon>
        <taxon>Chelonioidea</taxon>
        <taxon>Cheloniidae</taxon>
        <taxon>Chelonia</taxon>
    </lineage>
</organism>
<proteinExistence type="predicted"/>
<accession>M7BUC0</accession>
<dbReference type="EMBL" id="KB516806">
    <property type="protein sequence ID" value="EMP39395.1"/>
    <property type="molecule type" value="Genomic_DNA"/>
</dbReference>
<protein>
    <submittedName>
        <fullName evidence="1">Uncharacterized protein</fullName>
    </submittedName>
</protein>
<dbReference type="Proteomes" id="UP000031443">
    <property type="component" value="Unassembled WGS sequence"/>
</dbReference>
<evidence type="ECO:0000313" key="1">
    <source>
        <dbReference type="EMBL" id="EMP39395.1"/>
    </source>
</evidence>
<gene>
    <name evidence="1" type="ORF">UY3_03397</name>
</gene>
<evidence type="ECO:0000313" key="2">
    <source>
        <dbReference type="Proteomes" id="UP000031443"/>
    </source>
</evidence>
<sequence>MAATLKPVIMQGTEFNRMEWKSINFMKKLVQIQTGIIFLSKCKQMDIIPKGLKSSTPGDLCIHESCTIGLPIPPALIQESLQCKANHYSLQKPRATKQQQQFYTVVLCSYLREEKVILVFYLQAELCRVQQTLVVVNISAAHFCGEKRKFCMPNINFFKILHCAVALNSPTEITESCVKWISNQLAGQPVERCGNQLARQPAERNRAPQSAVAISQQGGWRRGAEPGREAWVKSSSLKAKKKYWRVVELLGDGLVESYFGTEIIFGRYDDAEVDSVVSGTGLNGAHSCTTVN</sequence>
<reference evidence="2" key="1">
    <citation type="journal article" date="2013" name="Nat. Genet.">
        <title>The draft genomes of soft-shell turtle and green sea turtle yield insights into the development and evolution of the turtle-specific body plan.</title>
        <authorList>
            <person name="Wang Z."/>
            <person name="Pascual-Anaya J."/>
            <person name="Zadissa A."/>
            <person name="Li W."/>
            <person name="Niimura Y."/>
            <person name="Huang Z."/>
            <person name="Li C."/>
            <person name="White S."/>
            <person name="Xiong Z."/>
            <person name="Fang D."/>
            <person name="Wang B."/>
            <person name="Ming Y."/>
            <person name="Chen Y."/>
            <person name="Zheng Y."/>
            <person name="Kuraku S."/>
            <person name="Pignatelli M."/>
            <person name="Herrero J."/>
            <person name="Beal K."/>
            <person name="Nozawa M."/>
            <person name="Li Q."/>
            <person name="Wang J."/>
            <person name="Zhang H."/>
            <person name="Yu L."/>
            <person name="Shigenobu S."/>
            <person name="Wang J."/>
            <person name="Liu J."/>
            <person name="Flicek P."/>
            <person name="Searle S."/>
            <person name="Wang J."/>
            <person name="Kuratani S."/>
            <person name="Yin Y."/>
            <person name="Aken B."/>
            <person name="Zhang G."/>
            <person name="Irie N."/>
        </authorList>
    </citation>
    <scope>NUCLEOTIDE SEQUENCE [LARGE SCALE GENOMIC DNA]</scope>
</reference>
<name>M7BUC0_CHEMY</name>